<evidence type="ECO:0000313" key="8">
    <source>
        <dbReference type="Proteomes" id="UP000254866"/>
    </source>
</evidence>
<dbReference type="Proteomes" id="UP000254866">
    <property type="component" value="Unassembled WGS sequence"/>
</dbReference>
<dbReference type="CDD" id="cd22363">
    <property type="entry name" value="tRNA-intron_lyase_C"/>
    <property type="match status" value="1"/>
</dbReference>
<dbReference type="PANTHER" id="PTHR21227">
    <property type="entry name" value="TRNA-SPLICING ENDONUCLEASE SUBUNIT SEN2"/>
    <property type="match status" value="1"/>
</dbReference>
<reference evidence="7 8" key="1">
    <citation type="journal article" date="2018" name="IMA Fungus">
        <title>IMA Genome-F 9: Draft genome sequence of Annulohypoxylon stygium, Aspergillus mulundensis, Berkeleyomyces basicola (syn. Thielaviopsis basicola), Ceratocystis smalleyi, two Cercospora beticola strains, Coleophoma cylindrospora, Fusarium fracticaudum, Phialophora cf. hyalina, and Morchella septimelata.</title>
        <authorList>
            <person name="Wingfield B.D."/>
            <person name="Bills G.F."/>
            <person name="Dong Y."/>
            <person name="Huang W."/>
            <person name="Nel W.J."/>
            <person name="Swalarsk-Parry B.S."/>
            <person name="Vaghefi N."/>
            <person name="Wilken P.M."/>
            <person name="An Z."/>
            <person name="de Beer Z.W."/>
            <person name="De Vos L."/>
            <person name="Chen L."/>
            <person name="Duong T.A."/>
            <person name="Gao Y."/>
            <person name="Hammerbacher A."/>
            <person name="Kikkert J.R."/>
            <person name="Li Y."/>
            <person name="Li H."/>
            <person name="Li K."/>
            <person name="Li Q."/>
            <person name="Liu X."/>
            <person name="Ma X."/>
            <person name="Naidoo K."/>
            <person name="Pethybridge S.J."/>
            <person name="Sun J."/>
            <person name="Steenkamp E.T."/>
            <person name="van der Nest M.A."/>
            <person name="van Wyk S."/>
            <person name="Wingfield M.J."/>
            <person name="Xiong C."/>
            <person name="Yue Q."/>
            <person name="Zhang X."/>
        </authorList>
    </citation>
    <scope>NUCLEOTIDE SEQUENCE [LARGE SCALE GENOMIC DNA]</scope>
    <source>
        <strain evidence="7 8">BP 5553</strain>
    </source>
</reference>
<evidence type="ECO:0000256" key="2">
    <source>
        <dbReference type="ARBA" id="ARBA00012573"/>
    </source>
</evidence>
<evidence type="ECO:0000256" key="1">
    <source>
        <dbReference type="ARBA" id="ARBA00008078"/>
    </source>
</evidence>
<evidence type="ECO:0000256" key="5">
    <source>
        <dbReference type="SAM" id="MobiDB-lite"/>
    </source>
</evidence>
<feature type="domain" description="tRNA intron endonuclease catalytic" evidence="6">
    <location>
        <begin position="515"/>
        <end position="610"/>
    </location>
</feature>
<feature type="region of interest" description="Disordered" evidence="5">
    <location>
        <begin position="383"/>
        <end position="405"/>
    </location>
</feature>
<evidence type="ECO:0000256" key="3">
    <source>
        <dbReference type="ARBA" id="ARBA00034031"/>
    </source>
</evidence>
<dbReference type="GO" id="GO:0000214">
    <property type="term" value="C:tRNA-intron endonuclease complex"/>
    <property type="evidence" value="ECO:0007669"/>
    <property type="project" value="TreeGrafter"/>
</dbReference>
<dbReference type="FunFam" id="3.40.1350.10:FF:000007">
    <property type="entry name" value="tRNA-splicing endonuclease subunit Sen2"/>
    <property type="match status" value="1"/>
</dbReference>
<gene>
    <name evidence="7" type="ORF">BP5553_03058</name>
</gene>
<dbReference type="GO" id="GO:0000379">
    <property type="term" value="P:tRNA-type intron splice site recognition and cleavage"/>
    <property type="evidence" value="ECO:0007669"/>
    <property type="project" value="TreeGrafter"/>
</dbReference>
<dbReference type="GO" id="GO:0003676">
    <property type="term" value="F:nucleic acid binding"/>
    <property type="evidence" value="ECO:0007669"/>
    <property type="project" value="InterPro"/>
</dbReference>
<dbReference type="SUPFAM" id="SSF53032">
    <property type="entry name" value="tRNA-intron endonuclease catalytic domain-like"/>
    <property type="match status" value="1"/>
</dbReference>
<dbReference type="GO" id="GO:0000213">
    <property type="term" value="F:tRNA-intron lyase activity"/>
    <property type="evidence" value="ECO:0007669"/>
    <property type="project" value="UniProtKB-EC"/>
</dbReference>
<sequence>MADTTPSPPTPQGAVAADTSAKSPRPARLSKYQQLNQLYALPAPLRTFPLPAFIPHNPLSLFHIVYAWVSQTIHPTSSNFEPLYQGWFSAETRSVHVTDVRSMRGLWEQGFYGKGSLSRSEPNWLNREKLRSGTQSKVTSEELTRRRRAERQQVKWERARREREAIELKLLEEEEAALTIELKLLQEEQAAWYAKRNTSEPFPVTEMAMDSSSLVLNDDRESLNISISKLSLCPVGPMELLSLPNSAAELLPESKGAKGSLDNFEVVSSTKTPDLVKQPVTPKVYIPPVGPLEILALPNSIETSLPTDTGLIDESIETLVADVVIDDRGKDDILPEQEDVDDYNGSDFVNGLGVNGHTKTETPLALDNINVGVEVGEEVINGSPDSGSFDAPNGTAKSPSLANGHSSCRVIKRQKSVRFSPTVEQNTFLQSEPPSPERTTEAPIIDEEPAHIKEQEHTQLTLEEAFFLSYGLGAISILDPATNSTLSNERLFNLFRKTSRFPPLSNPSLSPDDPFMVNYVVYHHFRSIGWVPRSGIKFSVDYLLYNRGPVFSHAEFGVIILPSYDDPYWSSTVMLQNHAKQNQRRTWAWMNCINRVITQVKKTLIIVYVDIPKPLTAEEEAELGIDGVLSRYKIREFVMKRWLATRSRG</sequence>
<accession>A0A370TTA5</accession>
<dbReference type="Gene3D" id="3.40.1350.10">
    <property type="match status" value="1"/>
</dbReference>
<dbReference type="STRING" id="2656787.A0A370TTA5"/>
<dbReference type="InterPro" id="IPR036167">
    <property type="entry name" value="tRNA_intron_Endo_cat-like_sf"/>
</dbReference>
<comment type="caution">
    <text evidence="7">The sequence shown here is derived from an EMBL/GenBank/DDBJ whole genome shotgun (WGS) entry which is preliminary data.</text>
</comment>
<dbReference type="EMBL" id="NPIC01000002">
    <property type="protein sequence ID" value="RDL38718.1"/>
    <property type="molecule type" value="Genomic_DNA"/>
</dbReference>
<proteinExistence type="inferred from homology"/>
<dbReference type="PANTHER" id="PTHR21227:SF0">
    <property type="entry name" value="TRNA-SPLICING ENDONUCLEASE SUBUNIT SEN2"/>
    <property type="match status" value="1"/>
</dbReference>
<dbReference type="GO" id="GO:0005737">
    <property type="term" value="C:cytoplasm"/>
    <property type="evidence" value="ECO:0007669"/>
    <property type="project" value="TreeGrafter"/>
</dbReference>
<dbReference type="Pfam" id="PF01974">
    <property type="entry name" value="tRNA_int_endo"/>
    <property type="match status" value="1"/>
</dbReference>
<dbReference type="AlphaFoldDB" id="A0A370TTA5"/>
<dbReference type="InterPro" id="IPR011856">
    <property type="entry name" value="tRNA_endonuc-like_dom_sf"/>
</dbReference>
<comment type="similarity">
    <text evidence="1">Belongs to the tRNA-intron endonuclease family.</text>
</comment>
<protein>
    <recommendedName>
        <fullName evidence="2">tRNA-intron lyase</fullName>
        <ecNumber evidence="2">4.6.1.16</ecNumber>
    </recommendedName>
</protein>
<dbReference type="InterPro" id="IPR006677">
    <property type="entry name" value="tRNA_intron_Endonuc_cat-like"/>
</dbReference>
<organism evidence="7 8">
    <name type="scientific">Venustampulla echinocandica</name>
    <dbReference type="NCBI Taxonomy" id="2656787"/>
    <lineage>
        <taxon>Eukaryota</taxon>
        <taxon>Fungi</taxon>
        <taxon>Dikarya</taxon>
        <taxon>Ascomycota</taxon>
        <taxon>Pezizomycotina</taxon>
        <taxon>Leotiomycetes</taxon>
        <taxon>Helotiales</taxon>
        <taxon>Pleuroascaceae</taxon>
        <taxon>Venustampulla</taxon>
    </lineage>
</organism>
<dbReference type="GeneID" id="43595907"/>
<feature type="compositionally biased region" description="Polar residues" evidence="5">
    <location>
        <begin position="395"/>
        <end position="405"/>
    </location>
</feature>
<comment type="catalytic activity">
    <reaction evidence="3">
        <text>pretRNA = a 3'-half-tRNA molecule with a 5'-OH end + a 5'-half-tRNA molecule with a 2',3'-cyclic phosphate end + an intron with a 2',3'-cyclic phosphate and a 5'-hydroxyl terminus.</text>
        <dbReference type="EC" id="4.6.1.16"/>
    </reaction>
</comment>
<dbReference type="EC" id="4.6.1.16" evidence="2"/>
<name>A0A370TTA5_9HELO</name>
<dbReference type="RefSeq" id="XP_031871374.1">
    <property type="nucleotide sequence ID" value="XM_032011681.1"/>
</dbReference>
<feature type="coiled-coil region" evidence="4">
    <location>
        <begin position="156"/>
        <end position="188"/>
    </location>
</feature>
<feature type="region of interest" description="Disordered" evidence="5">
    <location>
        <begin position="1"/>
        <end position="25"/>
    </location>
</feature>
<evidence type="ECO:0000256" key="4">
    <source>
        <dbReference type="SAM" id="Coils"/>
    </source>
</evidence>
<feature type="compositionally biased region" description="Pro residues" evidence="5">
    <location>
        <begin position="1"/>
        <end position="11"/>
    </location>
</feature>
<keyword evidence="4" id="KW-0175">Coiled coil</keyword>
<dbReference type="InterPro" id="IPR006676">
    <property type="entry name" value="tRNA_splic"/>
</dbReference>
<dbReference type="OrthoDB" id="10249562at2759"/>
<keyword evidence="8" id="KW-1185">Reference proteome</keyword>
<evidence type="ECO:0000259" key="6">
    <source>
        <dbReference type="Pfam" id="PF01974"/>
    </source>
</evidence>
<evidence type="ECO:0000313" key="7">
    <source>
        <dbReference type="EMBL" id="RDL38718.1"/>
    </source>
</evidence>